<evidence type="ECO:0000313" key="2">
    <source>
        <dbReference type="Proteomes" id="UP000008063"/>
    </source>
</evidence>
<dbReference type="Proteomes" id="UP000008063">
    <property type="component" value="Unassembled WGS sequence"/>
</dbReference>
<protein>
    <submittedName>
        <fullName evidence="1">Uncharacterized protein</fullName>
    </submittedName>
</protein>
<gene>
    <name evidence="1" type="ORF">SERLA73DRAFT_145066</name>
</gene>
<organism evidence="2">
    <name type="scientific">Serpula lacrymans var. lacrymans (strain S7.3)</name>
    <name type="common">Dry rot fungus</name>
    <dbReference type="NCBI Taxonomy" id="936435"/>
    <lineage>
        <taxon>Eukaryota</taxon>
        <taxon>Fungi</taxon>
        <taxon>Dikarya</taxon>
        <taxon>Basidiomycota</taxon>
        <taxon>Agaricomycotina</taxon>
        <taxon>Agaricomycetes</taxon>
        <taxon>Agaricomycetidae</taxon>
        <taxon>Boletales</taxon>
        <taxon>Coniophorineae</taxon>
        <taxon>Serpulaceae</taxon>
        <taxon>Serpula</taxon>
    </lineage>
</organism>
<sequence>MSKQGSHGIFTNPGKCIVAISNWHPKALTCYKWLSELQIALQECHLPQKVSTRNKTLSR</sequence>
<dbReference type="InParanoid" id="F8QCX9"/>
<reference evidence="2" key="1">
    <citation type="journal article" date="2011" name="Science">
        <title>The plant cell wall-decomposing machinery underlies the functional diversity of forest fungi.</title>
        <authorList>
            <person name="Eastwood D.C."/>
            <person name="Floudas D."/>
            <person name="Binder M."/>
            <person name="Majcherczyk A."/>
            <person name="Schneider P."/>
            <person name="Aerts A."/>
            <person name="Asiegbu F.O."/>
            <person name="Baker S.E."/>
            <person name="Barry K."/>
            <person name="Bendiksby M."/>
            <person name="Blumentritt M."/>
            <person name="Coutinho P.M."/>
            <person name="Cullen D."/>
            <person name="de Vries R.P."/>
            <person name="Gathman A."/>
            <person name="Goodell B."/>
            <person name="Henrissat B."/>
            <person name="Ihrmark K."/>
            <person name="Kauserud H."/>
            <person name="Kohler A."/>
            <person name="LaButti K."/>
            <person name="Lapidus A."/>
            <person name="Lavin J.L."/>
            <person name="Lee Y.-H."/>
            <person name="Lindquist E."/>
            <person name="Lilly W."/>
            <person name="Lucas S."/>
            <person name="Morin E."/>
            <person name="Murat C."/>
            <person name="Oguiza J.A."/>
            <person name="Park J."/>
            <person name="Pisabarro A.G."/>
            <person name="Riley R."/>
            <person name="Rosling A."/>
            <person name="Salamov A."/>
            <person name="Schmidt O."/>
            <person name="Schmutz J."/>
            <person name="Skrede I."/>
            <person name="Stenlid J."/>
            <person name="Wiebenga A."/>
            <person name="Xie X."/>
            <person name="Kuees U."/>
            <person name="Hibbett D.S."/>
            <person name="Hoffmeister D."/>
            <person name="Hoegberg N."/>
            <person name="Martin F."/>
            <person name="Grigoriev I.V."/>
            <person name="Watkinson S.C."/>
        </authorList>
    </citation>
    <scope>NUCLEOTIDE SEQUENCE [LARGE SCALE GENOMIC DNA]</scope>
    <source>
        <strain evidence="2">strain S7.3</strain>
    </source>
</reference>
<keyword evidence="2" id="KW-1185">Reference proteome</keyword>
<proteinExistence type="predicted"/>
<accession>F8QCX9</accession>
<dbReference type="HOGENOM" id="CLU_2962302_0_0_1"/>
<dbReference type="EMBL" id="GL945490">
    <property type="protein sequence ID" value="EGN93994.1"/>
    <property type="molecule type" value="Genomic_DNA"/>
</dbReference>
<name>F8QCX9_SERL3</name>
<dbReference type="AlphaFoldDB" id="F8QCX9"/>
<evidence type="ECO:0000313" key="1">
    <source>
        <dbReference type="EMBL" id="EGN93994.1"/>
    </source>
</evidence>